<evidence type="ECO:0000313" key="2">
    <source>
        <dbReference type="Proteomes" id="UP000002734"/>
    </source>
</evidence>
<evidence type="ECO:0000313" key="1">
    <source>
        <dbReference type="EMBL" id="ACS85194.1"/>
    </source>
</evidence>
<dbReference type="HOGENOM" id="CLU_3134986_0_0_6"/>
<sequence>MESLVIIISWFKRENLQQFFIKITTQKSKVNNSLLSCHDINSSLNDRVI</sequence>
<accession>C6CDS7</accession>
<protein>
    <submittedName>
        <fullName evidence="1">Uncharacterized protein</fullName>
    </submittedName>
</protein>
<reference evidence="1" key="1">
    <citation type="submission" date="2009-06" db="EMBL/GenBank/DDBJ databases">
        <title>Complete sequence of Dickeya dadantii Ech703.</title>
        <authorList>
            <consortium name="US DOE Joint Genome Institute"/>
            <person name="Lucas S."/>
            <person name="Copeland A."/>
            <person name="Lapidus A."/>
            <person name="Glavina del Rio T."/>
            <person name="Dalin E."/>
            <person name="Tice H."/>
            <person name="Bruce D."/>
            <person name="Goodwin L."/>
            <person name="Pitluck S."/>
            <person name="Chertkov O."/>
            <person name="Brettin T."/>
            <person name="Detter J.C."/>
            <person name="Han C."/>
            <person name="Larimer F."/>
            <person name="Land M."/>
            <person name="Hauser L."/>
            <person name="Kyrpides N."/>
            <person name="Mikhailova N."/>
            <person name="Balakrishnan V."/>
            <person name="Glasner J."/>
            <person name="Perna N.T."/>
        </authorList>
    </citation>
    <scope>NUCLEOTIDE SEQUENCE [LARGE SCALE GENOMIC DNA]</scope>
    <source>
        <strain evidence="1">Ech703</strain>
    </source>
</reference>
<dbReference type="AlphaFoldDB" id="C6CDS7"/>
<gene>
    <name evidence="1" type="ordered locus">Dd703_1392</name>
</gene>
<dbReference type="KEGG" id="dda:Dd703_1392"/>
<proteinExistence type="predicted"/>
<dbReference type="Proteomes" id="UP000002734">
    <property type="component" value="Chromosome"/>
</dbReference>
<dbReference type="EMBL" id="CP001654">
    <property type="protein sequence ID" value="ACS85194.1"/>
    <property type="molecule type" value="Genomic_DNA"/>
</dbReference>
<organism evidence="1 2">
    <name type="scientific">Musicola paradisiaca (strain Ech703)</name>
    <name type="common">Dickeya paradisiaca</name>
    <name type="synonym">Dickeya dadantii</name>
    <dbReference type="NCBI Taxonomy" id="579405"/>
    <lineage>
        <taxon>Bacteria</taxon>
        <taxon>Pseudomonadati</taxon>
        <taxon>Pseudomonadota</taxon>
        <taxon>Gammaproteobacteria</taxon>
        <taxon>Enterobacterales</taxon>
        <taxon>Pectobacteriaceae</taxon>
        <taxon>Musicola</taxon>
    </lineage>
</organism>
<keyword evidence="2" id="KW-1185">Reference proteome</keyword>
<name>C6CDS7_MUSP7</name>